<dbReference type="PROSITE" id="PS00211">
    <property type="entry name" value="ABC_TRANSPORTER_1"/>
    <property type="match status" value="1"/>
</dbReference>
<dbReference type="Proteomes" id="UP000600101">
    <property type="component" value="Unassembled WGS sequence"/>
</dbReference>
<accession>A0A9X0UCK4</accession>
<dbReference type="SUPFAM" id="SSF90123">
    <property type="entry name" value="ABC transporter transmembrane region"/>
    <property type="match status" value="1"/>
</dbReference>
<dbReference type="SUPFAM" id="SSF52540">
    <property type="entry name" value="P-loop containing nucleoside triphosphate hydrolases"/>
    <property type="match status" value="1"/>
</dbReference>
<dbReference type="PANTHER" id="PTHR11384:SF59">
    <property type="entry name" value="LYSOSOMAL COBALAMIN TRANSPORTER ABCD4"/>
    <property type="match status" value="1"/>
</dbReference>
<keyword evidence="3 8" id="KW-0812">Transmembrane</keyword>
<feature type="transmembrane region" description="Helical" evidence="8">
    <location>
        <begin position="29"/>
        <end position="51"/>
    </location>
</feature>
<dbReference type="InterPro" id="IPR050835">
    <property type="entry name" value="ABC_transporter_sub-D"/>
</dbReference>
<reference evidence="11" key="1">
    <citation type="submission" date="2020-08" db="EMBL/GenBank/DDBJ databases">
        <authorList>
            <person name="Hu Y."/>
            <person name="Nguyen S.V."/>
            <person name="Li F."/>
            <person name="Fanning S."/>
        </authorList>
    </citation>
    <scope>NUCLEOTIDE SEQUENCE</scope>
    <source>
        <strain evidence="11">SYSU D8009</strain>
    </source>
</reference>
<dbReference type="PROSITE" id="PS50929">
    <property type="entry name" value="ABC_TM1F"/>
    <property type="match status" value="1"/>
</dbReference>
<keyword evidence="5 11" id="KW-0067">ATP-binding</keyword>
<evidence type="ECO:0000313" key="12">
    <source>
        <dbReference type="Proteomes" id="UP000600101"/>
    </source>
</evidence>
<dbReference type="GO" id="GO:0016887">
    <property type="term" value="F:ATP hydrolysis activity"/>
    <property type="evidence" value="ECO:0007669"/>
    <property type="project" value="InterPro"/>
</dbReference>
<comment type="caution">
    <text evidence="11">The sequence shown here is derived from an EMBL/GenBank/DDBJ whole genome shotgun (WGS) entry which is preliminary data.</text>
</comment>
<dbReference type="InterPro" id="IPR011527">
    <property type="entry name" value="ABC1_TM_dom"/>
</dbReference>
<feature type="domain" description="ABC transmembrane type-1" evidence="10">
    <location>
        <begin position="33"/>
        <end position="338"/>
    </location>
</feature>
<dbReference type="InterPro" id="IPR017871">
    <property type="entry name" value="ABC_transporter-like_CS"/>
</dbReference>
<keyword evidence="6 8" id="KW-1133">Transmembrane helix</keyword>
<evidence type="ECO:0000256" key="7">
    <source>
        <dbReference type="ARBA" id="ARBA00023136"/>
    </source>
</evidence>
<evidence type="ECO:0000256" key="4">
    <source>
        <dbReference type="ARBA" id="ARBA00022741"/>
    </source>
</evidence>
<keyword evidence="4" id="KW-0547">Nucleotide-binding</keyword>
<dbReference type="EMBL" id="JACOMF010000007">
    <property type="protein sequence ID" value="MBC4015384.1"/>
    <property type="molecule type" value="Genomic_DNA"/>
</dbReference>
<dbReference type="GO" id="GO:0005886">
    <property type="term" value="C:plasma membrane"/>
    <property type="evidence" value="ECO:0007669"/>
    <property type="project" value="UniProtKB-SubCell"/>
</dbReference>
<evidence type="ECO:0000256" key="6">
    <source>
        <dbReference type="ARBA" id="ARBA00022989"/>
    </source>
</evidence>
<evidence type="ECO:0000256" key="8">
    <source>
        <dbReference type="SAM" id="Phobius"/>
    </source>
</evidence>
<evidence type="ECO:0000256" key="3">
    <source>
        <dbReference type="ARBA" id="ARBA00022692"/>
    </source>
</evidence>
<evidence type="ECO:0000259" key="9">
    <source>
        <dbReference type="PROSITE" id="PS50893"/>
    </source>
</evidence>
<feature type="domain" description="ABC transporter" evidence="9">
    <location>
        <begin position="373"/>
        <end position="578"/>
    </location>
</feature>
<dbReference type="InterPro" id="IPR003439">
    <property type="entry name" value="ABC_transporter-like_ATP-bd"/>
</dbReference>
<comment type="subcellular location">
    <subcellularLocation>
        <location evidence="1">Cell membrane</location>
        <topology evidence="1">Multi-pass membrane protein</topology>
    </subcellularLocation>
</comment>
<feature type="transmembrane region" description="Helical" evidence="8">
    <location>
        <begin position="82"/>
        <end position="102"/>
    </location>
</feature>
<gene>
    <name evidence="11" type="ORF">H7965_08590</name>
</gene>
<dbReference type="InterPro" id="IPR003593">
    <property type="entry name" value="AAA+_ATPase"/>
</dbReference>
<dbReference type="GO" id="GO:0005524">
    <property type="term" value="F:ATP binding"/>
    <property type="evidence" value="ECO:0007669"/>
    <property type="project" value="UniProtKB-KW"/>
</dbReference>
<dbReference type="InterPro" id="IPR036640">
    <property type="entry name" value="ABC1_TM_sf"/>
</dbReference>
<keyword evidence="7 8" id="KW-0472">Membrane</keyword>
<dbReference type="Pfam" id="PF00005">
    <property type="entry name" value="ABC_tran"/>
    <property type="match status" value="1"/>
</dbReference>
<evidence type="ECO:0000313" key="11">
    <source>
        <dbReference type="EMBL" id="MBC4015384.1"/>
    </source>
</evidence>
<dbReference type="PROSITE" id="PS50893">
    <property type="entry name" value="ABC_TRANSPORTER_2"/>
    <property type="match status" value="1"/>
</dbReference>
<evidence type="ECO:0000256" key="1">
    <source>
        <dbReference type="ARBA" id="ARBA00004651"/>
    </source>
</evidence>
<evidence type="ECO:0000256" key="5">
    <source>
        <dbReference type="ARBA" id="ARBA00022840"/>
    </source>
</evidence>
<dbReference type="RefSeq" id="WP_186770152.1">
    <property type="nucleotide sequence ID" value="NZ_JACOMF010000007.1"/>
</dbReference>
<organism evidence="11 12">
    <name type="scientific">Siccirubricoccus deserti</name>
    <dbReference type="NCBI Taxonomy" id="2013562"/>
    <lineage>
        <taxon>Bacteria</taxon>
        <taxon>Pseudomonadati</taxon>
        <taxon>Pseudomonadota</taxon>
        <taxon>Alphaproteobacteria</taxon>
        <taxon>Acetobacterales</taxon>
        <taxon>Roseomonadaceae</taxon>
        <taxon>Siccirubricoccus</taxon>
    </lineage>
</organism>
<name>A0A9X0UCK4_9PROT</name>
<dbReference type="SMART" id="SM00382">
    <property type="entry name" value="AAA"/>
    <property type="match status" value="1"/>
</dbReference>
<feature type="transmembrane region" description="Helical" evidence="8">
    <location>
        <begin position="184"/>
        <end position="205"/>
    </location>
</feature>
<dbReference type="Pfam" id="PF06472">
    <property type="entry name" value="ABC_membrane_2"/>
    <property type="match status" value="1"/>
</dbReference>
<dbReference type="GO" id="GO:0140359">
    <property type="term" value="F:ABC-type transporter activity"/>
    <property type="evidence" value="ECO:0007669"/>
    <property type="project" value="InterPro"/>
</dbReference>
<feature type="transmembrane region" description="Helical" evidence="8">
    <location>
        <begin position="157"/>
        <end position="178"/>
    </location>
</feature>
<dbReference type="CDD" id="cd03223">
    <property type="entry name" value="ABCD_peroxisomal_ALDP"/>
    <property type="match status" value="1"/>
</dbReference>
<sequence>MRRLGSFLSDAWALAAPFWRSEERWRARLLLGVVVALNLSLVGMSVLLSYWNREFFNTLQEKDAEAFWALLFWWRQTDSGPMPGFVFVAALYILIAVYQLYLRQALQIRWRRWMTEEMLARWLEERAYYRVALTDPGTDNPDQRIAEDLRMFVDDTLALGLGLMRSVVTLFSFILVLWGLSGPAMVFGISIPGYMVWVALAYAVVGTCLAHRIGRSLITLNFTQQRVEADFRYALVRLRDNAEGIALYGGEADERRGLLRRFGALAENWWAIMIATKRLTFFTAGYTQVAIVFPFVVAAPGFFSGRIPLGGLTQTANAFGEVQGALSWIVDNYAGLTEWRATVHRITGFRAAILRARAAGAGVEASAEPRPDLALEDVTLALPDGRVLLSGAAASIAPGESVLIAGPSGSGKSTLFRAIAGIWPFGSGRVRVPKGASVLFLPQRPYLPLGSLRRVLCYPRDAAEFDDATVQAALADAGLGHLSSRLDEADAWDRRLSGGEQQRVALARALLLQPDWLFLDEATASLDPEAEARFYGLLKERLPRTTLVSIAHRPAVAQYHQRALRVRDGRLVTGEAEV</sequence>
<evidence type="ECO:0000259" key="10">
    <source>
        <dbReference type="PROSITE" id="PS50929"/>
    </source>
</evidence>
<dbReference type="Gene3D" id="3.40.50.300">
    <property type="entry name" value="P-loop containing nucleotide triphosphate hydrolases"/>
    <property type="match status" value="1"/>
</dbReference>
<feature type="transmembrane region" description="Helical" evidence="8">
    <location>
        <begin position="279"/>
        <end position="303"/>
    </location>
</feature>
<protein>
    <submittedName>
        <fullName evidence="11">ABC transporter ATP-binding protein/permease</fullName>
    </submittedName>
</protein>
<dbReference type="Gene3D" id="1.20.1560.10">
    <property type="entry name" value="ABC transporter type 1, transmembrane domain"/>
    <property type="match status" value="1"/>
</dbReference>
<dbReference type="PANTHER" id="PTHR11384">
    <property type="entry name" value="ATP-BINDING CASSETTE, SUB-FAMILY D MEMBER"/>
    <property type="match status" value="1"/>
</dbReference>
<proteinExistence type="predicted"/>
<keyword evidence="2" id="KW-0813">Transport</keyword>
<keyword evidence="12" id="KW-1185">Reference proteome</keyword>
<evidence type="ECO:0000256" key="2">
    <source>
        <dbReference type="ARBA" id="ARBA00022448"/>
    </source>
</evidence>
<dbReference type="AlphaFoldDB" id="A0A9X0UCK4"/>
<dbReference type="InterPro" id="IPR027417">
    <property type="entry name" value="P-loop_NTPase"/>
</dbReference>